<proteinExistence type="predicted"/>
<evidence type="ECO:0000313" key="1">
    <source>
        <dbReference type="EMBL" id="KAG8201568.1"/>
    </source>
</evidence>
<accession>A0AAV6VZL5</accession>
<evidence type="ECO:0000313" key="2">
    <source>
        <dbReference type="Proteomes" id="UP000827092"/>
    </source>
</evidence>
<gene>
    <name evidence="1" type="ORF">JTE90_011239</name>
</gene>
<sequence length="156" mass="17462">MIRRYPALSWLASKMRDAGFYDAADVESQSSPAKFSQSTPLQEPRLIKHLETKATRISSSKKKIASHLIYSEGMIGRYPALPRPAKFSQSAPLQEPRLIKHLETKATRISSSKIKIASHLIHSEGMIGRYPALSRLASEMWDAGFYDAADVESQSR</sequence>
<comment type="caution">
    <text evidence="1">The sequence shown here is derived from an EMBL/GenBank/DDBJ whole genome shotgun (WGS) entry which is preliminary data.</text>
</comment>
<dbReference type="Proteomes" id="UP000827092">
    <property type="component" value="Unassembled WGS sequence"/>
</dbReference>
<keyword evidence="2" id="KW-1185">Reference proteome</keyword>
<dbReference type="AlphaFoldDB" id="A0AAV6VZL5"/>
<organism evidence="1 2">
    <name type="scientific">Oedothorax gibbosus</name>
    <dbReference type="NCBI Taxonomy" id="931172"/>
    <lineage>
        <taxon>Eukaryota</taxon>
        <taxon>Metazoa</taxon>
        <taxon>Ecdysozoa</taxon>
        <taxon>Arthropoda</taxon>
        <taxon>Chelicerata</taxon>
        <taxon>Arachnida</taxon>
        <taxon>Araneae</taxon>
        <taxon>Araneomorphae</taxon>
        <taxon>Entelegynae</taxon>
        <taxon>Araneoidea</taxon>
        <taxon>Linyphiidae</taxon>
        <taxon>Erigoninae</taxon>
        <taxon>Oedothorax</taxon>
    </lineage>
</organism>
<dbReference type="EMBL" id="JAFNEN010000004">
    <property type="protein sequence ID" value="KAG8201568.1"/>
    <property type="molecule type" value="Genomic_DNA"/>
</dbReference>
<name>A0AAV6VZL5_9ARAC</name>
<protein>
    <submittedName>
        <fullName evidence="1">Uncharacterized protein</fullName>
    </submittedName>
</protein>
<reference evidence="1 2" key="1">
    <citation type="journal article" date="2022" name="Nat. Ecol. Evol.">
        <title>A masculinizing supergene underlies an exaggerated male reproductive morph in a spider.</title>
        <authorList>
            <person name="Hendrickx F."/>
            <person name="De Corte Z."/>
            <person name="Sonet G."/>
            <person name="Van Belleghem S.M."/>
            <person name="Kostlbacher S."/>
            <person name="Vangestel C."/>
        </authorList>
    </citation>
    <scope>NUCLEOTIDE SEQUENCE [LARGE SCALE GENOMIC DNA]</scope>
    <source>
        <strain evidence="1">W744_W776</strain>
    </source>
</reference>